<feature type="compositionally biased region" description="Low complexity" evidence="1">
    <location>
        <begin position="1022"/>
        <end position="1052"/>
    </location>
</feature>
<feature type="compositionally biased region" description="Polar residues" evidence="1">
    <location>
        <begin position="947"/>
        <end position="958"/>
    </location>
</feature>
<feature type="compositionally biased region" description="Basic residues" evidence="1">
    <location>
        <begin position="711"/>
        <end position="720"/>
    </location>
</feature>
<feature type="region of interest" description="Disordered" evidence="1">
    <location>
        <begin position="894"/>
        <end position="915"/>
    </location>
</feature>
<feature type="compositionally biased region" description="Low complexity" evidence="1">
    <location>
        <begin position="848"/>
        <end position="857"/>
    </location>
</feature>
<feature type="region of interest" description="Disordered" evidence="1">
    <location>
        <begin position="833"/>
        <end position="880"/>
    </location>
</feature>
<feature type="region of interest" description="Disordered" evidence="1">
    <location>
        <begin position="936"/>
        <end position="985"/>
    </location>
</feature>
<dbReference type="Proteomes" id="UP000318582">
    <property type="component" value="Unassembled WGS sequence"/>
</dbReference>
<feature type="region of interest" description="Disordered" evidence="1">
    <location>
        <begin position="603"/>
        <end position="789"/>
    </location>
</feature>
<protein>
    <submittedName>
        <fullName evidence="2">Uncharacterized protein</fullName>
    </submittedName>
</protein>
<evidence type="ECO:0000313" key="3">
    <source>
        <dbReference type="Proteomes" id="UP000318582"/>
    </source>
</evidence>
<feature type="compositionally biased region" description="Polar residues" evidence="1">
    <location>
        <begin position="24"/>
        <end position="42"/>
    </location>
</feature>
<sequence length="1249" mass="134882">MPSHEVHAQGRPASTASPPQPSSLEAQAQSSPPLVQQSTVGANPTLTLAHPTHLHSSHTLLPPPADLTHACSRPPEWPPAWVPVASLSDSAKRTPVPLHEHNVDSQDANLLVVVDKSVLTALLGQAYSDSRYSVLGFLGGSWKSVVVERDGKKQSKIVCHVSRFYAAERQVVELMQSNTVEDPTSIIHAVGKFHDQDLECVGWYRSNEPSRPLQPTCEDIAKQAFLQSLIPDGVGVLISLASSNNPNRLQPLVARSSVGSPLAAPFHGLMAFRACTQTSDGILETDKIYPPYPDENPLPFYRDLVYHSDLAGIRIPIGLRDEPYKSSDIMRELLRSLQLSLDESRQVYVAQASTWGKDSARRMFLEADYDSFLMKFWRRSVVGAFNSLDQELQTVNTKTAWVEGAIAERLNGLKGAHDDATRREDAKNVANSGASDLMDVDARSRPVDDCTFESVLRNVQEINGKPSERDFKHLTDAALLSSIRRVVCNIDCLQQKQSLLVPRLAPTVSRLRELMLFEEEYDQVKDRQKKRAAGRKGAQTRRNRIQTQKDKDKNGVRGTGKDKGKLDRGQADVRVIDGEFRGGDEHARAMGYDSRAISRRESSNSMLFERGGSESAPLGDRMEVSPADLHPNPGLRNLLSRSVELLQHSSPSQPRPDAEAHLAPPSRTGTQGGKGGGRRASISAENSVPSNSNPMGGNIRNASSGHAAGPRSRRSSSKHIGHVESPKMSFPQGSRPSSGASYQDHTANYHHQQQHRRSSSMSAPATGAPQMYGGSGGQHHQLQQHPQQQSMHLANAPFGTMMSTAVGPLALLNQLQSQSIGFGFRGASLSASSGAGSGAVGGSGATSGGTTLAGGLSEPNSPPISDHSRAGLPSGHHHISGLAQGALDHLSISPANLPSSGYPNPNNSGSASSSAQTPYLTSYFAQRRASLGAISSTAGGGGAAQSTYNPGSPASISPGTHGVSFSRDSARGSSGPASSSTPSYIPTRYFPVGYSTSAYGLPVPISVTGVEGAIHYVPVASSGPASQQHQHQQHYAMASHHSMQQQYQNQHQQHQHHHEQQQHPQHQKRVQQQQQHQQQSTYHHLQQHHPYLPQHHHQQQQRYHPYSPLNLTPPPAAPSAAAAPTAHTAQQQPQHQPHQQQFTTTAATSHRTSSNSPAPNIPPSSRPPSPSMHQQHGPPTTSAIDESRFTLPSFTALIETLDDEWSRPSGHSSNDSTIDNGSTNDEERDYHQDAKNVATKPEAAADEAD</sequence>
<feature type="compositionally biased region" description="Polar residues" evidence="1">
    <location>
        <begin position="1209"/>
        <end position="1223"/>
    </location>
</feature>
<organism evidence="2 3">
    <name type="scientific">Powellomyces hirtus</name>
    <dbReference type="NCBI Taxonomy" id="109895"/>
    <lineage>
        <taxon>Eukaryota</taxon>
        <taxon>Fungi</taxon>
        <taxon>Fungi incertae sedis</taxon>
        <taxon>Chytridiomycota</taxon>
        <taxon>Chytridiomycota incertae sedis</taxon>
        <taxon>Chytridiomycetes</taxon>
        <taxon>Spizellomycetales</taxon>
        <taxon>Powellomycetaceae</taxon>
        <taxon>Powellomyces</taxon>
    </lineage>
</organism>
<feature type="compositionally biased region" description="Basic residues" evidence="1">
    <location>
        <begin position="527"/>
        <end position="544"/>
    </location>
</feature>
<feature type="compositionally biased region" description="Pro residues" evidence="1">
    <location>
        <begin position="1159"/>
        <end position="1170"/>
    </location>
</feature>
<feature type="region of interest" description="Disordered" evidence="1">
    <location>
        <begin position="1201"/>
        <end position="1249"/>
    </location>
</feature>
<feature type="compositionally biased region" description="Low complexity" evidence="1">
    <location>
        <begin position="1070"/>
        <end position="1093"/>
    </location>
</feature>
<evidence type="ECO:0000256" key="1">
    <source>
        <dbReference type="SAM" id="MobiDB-lite"/>
    </source>
</evidence>
<feature type="compositionally biased region" description="Gly residues" evidence="1">
    <location>
        <begin position="835"/>
        <end position="847"/>
    </location>
</feature>
<dbReference type="STRING" id="109895.A0A507DPB9"/>
<gene>
    <name evidence="2" type="ORF">PhCBS80983_g06265</name>
</gene>
<reference evidence="2 3" key="1">
    <citation type="journal article" date="2019" name="Sci. Rep.">
        <title>Comparative genomics of chytrid fungi reveal insights into the obligate biotrophic and pathogenic lifestyle of Synchytrium endobioticum.</title>
        <authorList>
            <person name="van de Vossenberg B.T.L.H."/>
            <person name="Warris S."/>
            <person name="Nguyen H.D.T."/>
            <person name="van Gent-Pelzer M.P.E."/>
            <person name="Joly D.L."/>
            <person name="van de Geest H.C."/>
            <person name="Bonants P.J.M."/>
            <person name="Smith D.S."/>
            <person name="Levesque C.A."/>
            <person name="van der Lee T.A.J."/>
        </authorList>
    </citation>
    <scope>NUCLEOTIDE SEQUENCE [LARGE SCALE GENOMIC DNA]</scope>
    <source>
        <strain evidence="2 3">CBS 809.83</strain>
    </source>
</reference>
<feature type="region of interest" description="Disordered" evidence="1">
    <location>
        <begin position="1"/>
        <end position="67"/>
    </location>
</feature>
<dbReference type="AlphaFoldDB" id="A0A507DPB9"/>
<name>A0A507DPB9_9FUNG</name>
<feature type="compositionally biased region" description="Basic and acidic residues" evidence="1">
    <location>
        <begin position="547"/>
        <end position="579"/>
    </location>
</feature>
<accession>A0A507DPB9</accession>
<proteinExistence type="predicted"/>
<feature type="compositionally biased region" description="Low complexity" evidence="1">
    <location>
        <begin position="778"/>
        <end position="789"/>
    </location>
</feature>
<comment type="caution">
    <text evidence="2">The sequence shown here is derived from an EMBL/GenBank/DDBJ whole genome shotgun (WGS) entry which is preliminary data.</text>
</comment>
<evidence type="ECO:0000313" key="2">
    <source>
        <dbReference type="EMBL" id="TPX53522.1"/>
    </source>
</evidence>
<feature type="compositionally biased region" description="Low complexity" evidence="1">
    <location>
        <begin position="898"/>
        <end position="915"/>
    </location>
</feature>
<feature type="compositionally biased region" description="Low complexity" evidence="1">
    <location>
        <begin position="971"/>
        <end position="983"/>
    </location>
</feature>
<feature type="region of interest" description="Disordered" evidence="1">
    <location>
        <begin position="525"/>
        <end position="579"/>
    </location>
</feature>
<feature type="compositionally biased region" description="Polar residues" evidence="1">
    <location>
        <begin position="683"/>
        <end position="704"/>
    </location>
</feature>
<feature type="compositionally biased region" description="Low complexity" evidence="1">
    <location>
        <begin position="1118"/>
        <end position="1158"/>
    </location>
</feature>
<feature type="region of interest" description="Disordered" evidence="1">
    <location>
        <begin position="1022"/>
        <end position="1186"/>
    </location>
</feature>
<feature type="compositionally biased region" description="Polar residues" evidence="1">
    <location>
        <begin position="731"/>
        <end position="746"/>
    </location>
</feature>
<dbReference type="EMBL" id="QEAQ01000218">
    <property type="protein sequence ID" value="TPX53522.1"/>
    <property type="molecule type" value="Genomic_DNA"/>
</dbReference>
<feature type="compositionally biased region" description="Polar residues" evidence="1">
    <location>
        <begin position="1172"/>
        <end position="1184"/>
    </location>
</feature>
<keyword evidence="3" id="KW-1185">Reference proteome</keyword>